<protein>
    <submittedName>
        <fullName evidence="1">Peroxisomal biogenesis factor 11</fullName>
    </submittedName>
</protein>
<dbReference type="Proteomes" id="UP001497680">
    <property type="component" value="Unassembled WGS sequence"/>
</dbReference>
<evidence type="ECO:0000313" key="1">
    <source>
        <dbReference type="EMBL" id="KAI6091533.1"/>
    </source>
</evidence>
<sequence>MSLWLEQLIKFSTDSVGLERTFRLIQAVVQILTHFAVPFDLLLHVLTLSTAAPPTALATRTILTILNQRIGLARRYFRIFRFLESFHAAQKIYSRLTSSPTSGPRRPAWVQVEPWLDMSSKTFNGLYFLLEATTTIDALAVPGLRVWTSEQERQVTIEAQRFWLFGLVCGLLFNLLEILNVLAYTPVPATGSGFGGDVVEPAAGAEAEAEDEKRGELDEKEKSADDLKKEQQRLRAIVKGRKEQRRLWRREVQGKISKLGRGAVANALDTVLPGSAIGWLKVEPGTVALAMFATTILTGMDVWERCGREVLAGK</sequence>
<dbReference type="EMBL" id="MU394286">
    <property type="protein sequence ID" value="KAI6091533.1"/>
    <property type="molecule type" value="Genomic_DNA"/>
</dbReference>
<proteinExistence type="predicted"/>
<evidence type="ECO:0000313" key="2">
    <source>
        <dbReference type="Proteomes" id="UP001497680"/>
    </source>
</evidence>
<accession>A0ACC0DG99</accession>
<gene>
    <name evidence="1" type="ORF">F4821DRAFT_187416</name>
</gene>
<comment type="caution">
    <text evidence="1">The sequence shown here is derived from an EMBL/GenBank/DDBJ whole genome shotgun (WGS) entry which is preliminary data.</text>
</comment>
<organism evidence="1 2">
    <name type="scientific">Hypoxylon rubiginosum</name>
    <dbReference type="NCBI Taxonomy" id="110542"/>
    <lineage>
        <taxon>Eukaryota</taxon>
        <taxon>Fungi</taxon>
        <taxon>Dikarya</taxon>
        <taxon>Ascomycota</taxon>
        <taxon>Pezizomycotina</taxon>
        <taxon>Sordariomycetes</taxon>
        <taxon>Xylariomycetidae</taxon>
        <taxon>Xylariales</taxon>
        <taxon>Hypoxylaceae</taxon>
        <taxon>Hypoxylon</taxon>
    </lineage>
</organism>
<keyword evidence="2" id="KW-1185">Reference proteome</keyword>
<reference evidence="1 2" key="1">
    <citation type="journal article" date="2022" name="New Phytol.">
        <title>Ecological generalism drives hyperdiversity of secondary metabolite gene clusters in xylarialean endophytes.</title>
        <authorList>
            <person name="Franco M.E.E."/>
            <person name="Wisecaver J.H."/>
            <person name="Arnold A.E."/>
            <person name="Ju Y.M."/>
            <person name="Slot J.C."/>
            <person name="Ahrendt S."/>
            <person name="Moore L.P."/>
            <person name="Eastman K.E."/>
            <person name="Scott K."/>
            <person name="Konkel Z."/>
            <person name="Mondo S.J."/>
            <person name="Kuo A."/>
            <person name="Hayes R.D."/>
            <person name="Haridas S."/>
            <person name="Andreopoulos B."/>
            <person name="Riley R."/>
            <person name="LaButti K."/>
            <person name="Pangilinan J."/>
            <person name="Lipzen A."/>
            <person name="Amirebrahimi M."/>
            <person name="Yan J."/>
            <person name="Adam C."/>
            <person name="Keymanesh K."/>
            <person name="Ng V."/>
            <person name="Louie K."/>
            <person name="Northen T."/>
            <person name="Drula E."/>
            <person name="Henrissat B."/>
            <person name="Hsieh H.M."/>
            <person name="Youens-Clark K."/>
            <person name="Lutzoni F."/>
            <person name="Miadlikowska J."/>
            <person name="Eastwood D.C."/>
            <person name="Hamelin R.C."/>
            <person name="Grigoriev I.V."/>
            <person name="U'Ren J.M."/>
        </authorList>
    </citation>
    <scope>NUCLEOTIDE SEQUENCE [LARGE SCALE GENOMIC DNA]</scope>
    <source>
        <strain evidence="1 2">ER1909</strain>
    </source>
</reference>
<name>A0ACC0DG99_9PEZI</name>